<accession>Q58KG9</accession>
<feature type="compositionally biased region" description="Polar residues" evidence="1">
    <location>
        <begin position="64"/>
        <end position="73"/>
    </location>
</feature>
<gene>
    <name evidence="2" type="primary">ORF82</name>
</gene>
<dbReference type="AlphaFoldDB" id="Q58KG9"/>
<feature type="region of interest" description="Disordered" evidence="1">
    <location>
        <begin position="33"/>
        <end position="82"/>
    </location>
</feature>
<feature type="compositionally biased region" description="Basic and acidic residues" evidence="1">
    <location>
        <begin position="40"/>
        <end position="61"/>
    </location>
</feature>
<evidence type="ECO:0000313" key="2">
    <source>
        <dbReference type="EMBL" id="AAX36033.1"/>
    </source>
</evidence>
<dbReference type="RefSeq" id="WP_011264490.1">
    <property type="nucleotide sequence ID" value="NC_006907.1"/>
</dbReference>
<name>Q58KG9_9BACT</name>
<dbReference type="EMBL" id="AY941098">
    <property type="protein sequence ID" value="AAX36033.1"/>
    <property type="molecule type" value="Genomic_DNA"/>
</dbReference>
<keyword evidence="2" id="KW-0614">Plasmid</keyword>
<sequence>MLPLAGRMSRLKQDEVLEISGYDGRIEKGQVFKPGQNACRRREIGGKLDPTLERKDRHEPQEYTPESQDNLNAPPSLAFSKL</sequence>
<reference evidence="2" key="1">
    <citation type="journal article" date="2005" name="Appl. Environ. Microbiol.">
        <title>Isolation, Sequence Analysis, and Comparison of Two Plasmids (28 and 29 Kilobases) from the Biomining Bacterium Leptospirillum ferrooxidans ATCC 49879.</title>
        <authorList>
            <person name="Coram N.J."/>
            <person name="van Zyl L.J."/>
            <person name="Rawlings D.E."/>
        </authorList>
    </citation>
    <scope>NUCLEOTIDE SEQUENCE</scope>
    <source>
        <strain evidence="2">ATCC 49879</strain>
        <plasmid evidence="2">p49879.1</plasmid>
    </source>
</reference>
<evidence type="ECO:0000256" key="1">
    <source>
        <dbReference type="SAM" id="MobiDB-lite"/>
    </source>
</evidence>
<protein>
    <submittedName>
        <fullName evidence="2">ORF82</fullName>
    </submittedName>
</protein>
<organism evidence="2">
    <name type="scientific">Leptospirillum ferrooxidans</name>
    <dbReference type="NCBI Taxonomy" id="180"/>
    <lineage>
        <taxon>Bacteria</taxon>
        <taxon>Pseudomonadati</taxon>
        <taxon>Nitrospirota</taxon>
        <taxon>Nitrospiria</taxon>
        <taxon>Nitrospirales</taxon>
        <taxon>Nitrospiraceae</taxon>
        <taxon>Leptospirillum</taxon>
    </lineage>
</organism>
<proteinExistence type="predicted"/>
<geneLocation type="plasmid" evidence="2">
    <name>p49879.1</name>
</geneLocation>